<evidence type="ECO:0000259" key="1">
    <source>
        <dbReference type="SMART" id="SM01361"/>
    </source>
</evidence>
<protein>
    <submittedName>
        <fullName evidence="2">Alpha-2-macroglobulin</fullName>
    </submittedName>
</protein>
<name>A0A4Y2TV32_ARAVE</name>
<dbReference type="Proteomes" id="UP000499080">
    <property type="component" value="Unassembled WGS sequence"/>
</dbReference>
<dbReference type="InterPro" id="IPR011626">
    <property type="entry name" value="Alpha-macroglobulin_TED"/>
</dbReference>
<dbReference type="InterPro" id="IPR009048">
    <property type="entry name" value="A-macroglobulin_rcpt-bd"/>
</dbReference>
<organism evidence="2 3">
    <name type="scientific">Araneus ventricosus</name>
    <name type="common">Orbweaver spider</name>
    <name type="synonym">Epeira ventricosa</name>
    <dbReference type="NCBI Taxonomy" id="182803"/>
    <lineage>
        <taxon>Eukaryota</taxon>
        <taxon>Metazoa</taxon>
        <taxon>Ecdysozoa</taxon>
        <taxon>Arthropoda</taxon>
        <taxon>Chelicerata</taxon>
        <taxon>Arachnida</taxon>
        <taxon>Araneae</taxon>
        <taxon>Araneomorphae</taxon>
        <taxon>Entelegynae</taxon>
        <taxon>Araneoidea</taxon>
        <taxon>Araneidae</taxon>
        <taxon>Araneus</taxon>
    </lineage>
</organism>
<sequence length="313" mass="35360">MSYISGFKVVKEKLRYVSRMRRKTLFTKNAHNSSNIQNFFSKVLQNASLTYCHLFCSHTYWESPTGEGGSKSVNIETAGYYILSRTKLDGKESVTAVLPVVRWIIQQRNAQGGFVSTQDTVIALQALAQYSALQSSNPLDIGLVVESDELVQGFKVDDDNKLLTQTARIPVLPAVVDLQAVGDGCALLQFSMRYNVERVSGSEALHLSVGAVRLGSSVCNLPRIDICMRYKIPDQKTNMAVVSVKMPSGFVPDEWSLYELQSDTEVQLKRHELDGNRVNLYFNEVTFPFCMHSREIFRFNNKKTHQPLNFKRK</sequence>
<dbReference type="SMART" id="SM01361">
    <property type="entry name" value="A2M_recep"/>
    <property type="match status" value="1"/>
</dbReference>
<reference evidence="2 3" key="1">
    <citation type="journal article" date="2019" name="Sci. Rep.">
        <title>Orb-weaving spider Araneus ventricosus genome elucidates the spidroin gene catalogue.</title>
        <authorList>
            <person name="Kono N."/>
            <person name="Nakamura H."/>
            <person name="Ohtoshi R."/>
            <person name="Moran D.A.P."/>
            <person name="Shinohara A."/>
            <person name="Yoshida Y."/>
            <person name="Fujiwara M."/>
            <person name="Mori M."/>
            <person name="Tomita M."/>
            <person name="Arakawa K."/>
        </authorList>
    </citation>
    <scope>NUCLEOTIDE SEQUENCE [LARGE SCALE GENOMIC DNA]</scope>
</reference>
<gene>
    <name evidence="2" type="primary">A2M_12</name>
    <name evidence="2" type="ORF">AVEN_91432_1</name>
</gene>
<dbReference type="InterPro" id="IPR050473">
    <property type="entry name" value="A2M/Complement_sys"/>
</dbReference>
<dbReference type="SUPFAM" id="SSF48239">
    <property type="entry name" value="Terpenoid cyclases/Protein prenyltransferases"/>
    <property type="match status" value="1"/>
</dbReference>
<dbReference type="GO" id="GO:0005615">
    <property type="term" value="C:extracellular space"/>
    <property type="evidence" value="ECO:0007669"/>
    <property type="project" value="InterPro"/>
</dbReference>
<evidence type="ECO:0000313" key="3">
    <source>
        <dbReference type="Proteomes" id="UP000499080"/>
    </source>
</evidence>
<feature type="domain" description="Alpha-macroglobulin receptor-binding" evidence="1">
    <location>
        <begin position="237"/>
        <end position="312"/>
    </location>
</feature>
<dbReference type="Gene3D" id="1.50.10.20">
    <property type="match status" value="1"/>
</dbReference>
<dbReference type="SUPFAM" id="SSF49410">
    <property type="entry name" value="Alpha-macroglobulin receptor domain"/>
    <property type="match status" value="1"/>
</dbReference>
<dbReference type="Pfam" id="PF07677">
    <property type="entry name" value="A2M_recep"/>
    <property type="match status" value="1"/>
</dbReference>
<dbReference type="Pfam" id="PF07678">
    <property type="entry name" value="TED_complement"/>
    <property type="match status" value="1"/>
</dbReference>
<dbReference type="PANTHER" id="PTHR11412:SF171">
    <property type="entry name" value="PREGNANCY ZONE PROTEIN-LIKE PROTEIN"/>
    <property type="match status" value="1"/>
</dbReference>
<dbReference type="PANTHER" id="PTHR11412">
    <property type="entry name" value="MACROGLOBULIN / COMPLEMENT"/>
    <property type="match status" value="1"/>
</dbReference>
<evidence type="ECO:0000313" key="2">
    <source>
        <dbReference type="EMBL" id="GBO03086.1"/>
    </source>
</evidence>
<comment type="caution">
    <text evidence="2">The sequence shown here is derived from an EMBL/GenBank/DDBJ whole genome shotgun (WGS) entry which is preliminary data.</text>
</comment>
<dbReference type="OrthoDB" id="6423155at2759"/>
<proteinExistence type="predicted"/>
<accession>A0A4Y2TV32</accession>
<dbReference type="AlphaFoldDB" id="A0A4Y2TV32"/>
<dbReference type="EMBL" id="BGPR01030512">
    <property type="protein sequence ID" value="GBO03086.1"/>
    <property type="molecule type" value="Genomic_DNA"/>
</dbReference>
<keyword evidence="3" id="KW-1185">Reference proteome</keyword>
<dbReference type="InterPro" id="IPR036595">
    <property type="entry name" value="A-macroglobulin_rcpt-bd_sf"/>
</dbReference>
<dbReference type="Gene3D" id="2.60.40.690">
    <property type="entry name" value="Alpha-macroglobulin, receptor-binding domain"/>
    <property type="match status" value="1"/>
</dbReference>
<dbReference type="InterPro" id="IPR008930">
    <property type="entry name" value="Terpenoid_cyclase/PrenylTrfase"/>
</dbReference>